<dbReference type="RefSeq" id="WP_256333928.1">
    <property type="nucleotide sequence ID" value="NZ_FNFI01000002.1"/>
</dbReference>
<feature type="transmembrane region" description="Helical" evidence="1">
    <location>
        <begin position="159"/>
        <end position="179"/>
    </location>
</feature>
<feature type="transmembrane region" description="Helical" evidence="1">
    <location>
        <begin position="100"/>
        <end position="123"/>
    </location>
</feature>
<feature type="transmembrane region" description="Helical" evidence="1">
    <location>
        <begin position="380"/>
        <end position="401"/>
    </location>
</feature>
<name>A0A1G8VWI0_9STAP</name>
<evidence type="ECO:0000313" key="2">
    <source>
        <dbReference type="EMBL" id="SDJ70296.1"/>
    </source>
</evidence>
<dbReference type="EMBL" id="FNFI01000002">
    <property type="protein sequence ID" value="SDJ70296.1"/>
    <property type="molecule type" value="Genomic_DNA"/>
</dbReference>
<keyword evidence="1" id="KW-0472">Membrane</keyword>
<keyword evidence="1" id="KW-1133">Transmembrane helix</keyword>
<feature type="transmembrane region" description="Helical" evidence="1">
    <location>
        <begin position="129"/>
        <end position="147"/>
    </location>
</feature>
<feature type="transmembrane region" description="Helical" evidence="1">
    <location>
        <begin position="283"/>
        <end position="302"/>
    </location>
</feature>
<sequence length="419" mass="49036">MIEKLRNRSEVIISYILGIFFIILGLFILFNTGQIRNEEVSVQEDKIETIFDLISAFFLEVSNMLSAMIGGFPIIAGILIILFGLFMFKVGSWIKTTTKYDVPITFFFIGLSLVLFIVTTILMTQAYGLWALMFLLAFIIHLLFSVFNEYLNPAHRKEHYMIILLFYGVAYFLTQNAVYSNIESTITPTDVLSINLFFAMVWVSSFMALWVGMFLLKANNLLKKPSENDPEKLSRLNKKSRKAAKFTPDHYLGFSEKLYDFRNKFLNKLKQFFETDLPAWFKVNYIEILFGIIVLIFVFLEFNNRNGVFVEGYFRLNDMQTIYEWVNLLITLVLALLYLYFTIMNLLKNKYYHRQMIVIFILWLNVTVSLYITLFKDVELSLFILPFNVFLVLLLTPLLLISIFKEFKGDENDGSNRKI</sequence>
<feature type="transmembrane region" description="Helical" evidence="1">
    <location>
        <begin position="355"/>
        <end position="374"/>
    </location>
</feature>
<evidence type="ECO:0000256" key="1">
    <source>
        <dbReference type="SAM" id="Phobius"/>
    </source>
</evidence>
<protein>
    <submittedName>
        <fullName evidence="2">Uncharacterized protein</fullName>
    </submittedName>
</protein>
<reference evidence="3" key="1">
    <citation type="submission" date="2016-10" db="EMBL/GenBank/DDBJ databases">
        <authorList>
            <person name="Varghese N."/>
            <person name="Submissions S."/>
        </authorList>
    </citation>
    <scope>NUCLEOTIDE SEQUENCE [LARGE SCALE GENOMIC DNA]</scope>
    <source>
        <strain evidence="3">CGMCC 1.8911</strain>
    </source>
</reference>
<dbReference type="AlphaFoldDB" id="A0A1G8VWI0"/>
<gene>
    <name evidence="2" type="ORF">SAMN05216187_10248</name>
</gene>
<proteinExistence type="predicted"/>
<evidence type="ECO:0000313" key="3">
    <source>
        <dbReference type="Proteomes" id="UP000242700"/>
    </source>
</evidence>
<feature type="transmembrane region" description="Helical" evidence="1">
    <location>
        <begin position="322"/>
        <end position="343"/>
    </location>
</feature>
<dbReference type="Proteomes" id="UP000242700">
    <property type="component" value="Unassembled WGS sequence"/>
</dbReference>
<feature type="transmembrane region" description="Helical" evidence="1">
    <location>
        <begin position="191"/>
        <end position="216"/>
    </location>
</feature>
<keyword evidence="1" id="KW-0812">Transmembrane</keyword>
<accession>A0A1G8VWI0</accession>
<dbReference type="NCBIfam" id="NF047417">
    <property type="entry name" value="teichoic_AuxA"/>
    <property type="match status" value="1"/>
</dbReference>
<dbReference type="STRING" id="586411.SAMN05216187_10248"/>
<feature type="transmembrane region" description="Helical" evidence="1">
    <location>
        <begin position="12"/>
        <end position="30"/>
    </location>
</feature>
<organism evidence="2 3">
    <name type="scientific">Jeotgalicoccus aerolatus</name>
    <dbReference type="NCBI Taxonomy" id="709510"/>
    <lineage>
        <taxon>Bacteria</taxon>
        <taxon>Bacillati</taxon>
        <taxon>Bacillota</taxon>
        <taxon>Bacilli</taxon>
        <taxon>Bacillales</taxon>
        <taxon>Staphylococcaceae</taxon>
        <taxon>Jeotgalicoccus</taxon>
    </lineage>
</organism>
<feature type="transmembrane region" description="Helical" evidence="1">
    <location>
        <begin position="65"/>
        <end position="88"/>
    </location>
</feature>